<sequence>MKTYETKTRFAHLLLLMGLLFIHGVDLFVAFLYLYFFFELALVIKLHFRAAVCRISYYKCSLSLGVQLGCYLCFQIHYEYSLTYLLIC</sequence>
<accession>A0A974I5I5</accession>
<keyword evidence="1" id="KW-1133">Transmembrane helix</keyword>
<gene>
    <name evidence="2" type="ORF">XELAEV_18007569mg</name>
</gene>
<organism evidence="2 3">
    <name type="scientific">Xenopus laevis</name>
    <name type="common">African clawed frog</name>
    <dbReference type="NCBI Taxonomy" id="8355"/>
    <lineage>
        <taxon>Eukaryota</taxon>
        <taxon>Metazoa</taxon>
        <taxon>Chordata</taxon>
        <taxon>Craniata</taxon>
        <taxon>Vertebrata</taxon>
        <taxon>Euteleostomi</taxon>
        <taxon>Amphibia</taxon>
        <taxon>Batrachia</taxon>
        <taxon>Anura</taxon>
        <taxon>Pipoidea</taxon>
        <taxon>Pipidae</taxon>
        <taxon>Xenopodinae</taxon>
        <taxon>Xenopus</taxon>
        <taxon>Xenopus</taxon>
    </lineage>
</organism>
<reference evidence="3" key="1">
    <citation type="journal article" date="2016" name="Nature">
        <title>Genome evolution in the allotetraploid frog Xenopus laevis.</title>
        <authorList>
            <person name="Session A.M."/>
            <person name="Uno Y."/>
            <person name="Kwon T."/>
            <person name="Chapman J.A."/>
            <person name="Toyoda A."/>
            <person name="Takahashi S."/>
            <person name="Fukui A."/>
            <person name="Hikosaka A."/>
            <person name="Suzuki A."/>
            <person name="Kondo M."/>
            <person name="van Heeringen S.J."/>
            <person name="Quigley I."/>
            <person name="Heinz S."/>
            <person name="Ogino H."/>
            <person name="Ochi H."/>
            <person name="Hellsten U."/>
            <person name="Lyons J.B."/>
            <person name="Simakov O."/>
            <person name="Putnam N."/>
            <person name="Stites J."/>
            <person name="Kuroki Y."/>
            <person name="Tanaka T."/>
            <person name="Michiue T."/>
            <person name="Watanabe M."/>
            <person name="Bogdanovic O."/>
            <person name="Lister R."/>
            <person name="Georgiou G."/>
            <person name="Paranjpe S.S."/>
            <person name="van Kruijsbergen I."/>
            <person name="Shu S."/>
            <person name="Carlson J."/>
            <person name="Kinoshita T."/>
            <person name="Ohta Y."/>
            <person name="Mawaribuchi S."/>
            <person name="Jenkins J."/>
            <person name="Grimwood J."/>
            <person name="Schmutz J."/>
            <person name="Mitros T."/>
            <person name="Mozaffari S.V."/>
            <person name="Suzuki Y."/>
            <person name="Haramoto Y."/>
            <person name="Yamamoto T.S."/>
            <person name="Takagi C."/>
            <person name="Heald R."/>
            <person name="Miller K."/>
            <person name="Haudenschild C."/>
            <person name="Kitzman J."/>
            <person name="Nakayama T."/>
            <person name="Izutsu Y."/>
            <person name="Robert J."/>
            <person name="Fortriede J."/>
            <person name="Burns K."/>
            <person name="Lotay V."/>
            <person name="Karimi K."/>
            <person name="Yasuoka Y."/>
            <person name="Dichmann D.S."/>
            <person name="Flajnik M.F."/>
            <person name="Houston D.W."/>
            <person name="Shendure J."/>
            <person name="DuPasquier L."/>
            <person name="Vize P.D."/>
            <person name="Zorn A.M."/>
            <person name="Ito M."/>
            <person name="Marcotte E.M."/>
            <person name="Wallingford J.B."/>
            <person name="Ito Y."/>
            <person name="Asashima M."/>
            <person name="Ueno N."/>
            <person name="Matsuda Y."/>
            <person name="Veenstra G.J."/>
            <person name="Fujiyama A."/>
            <person name="Harland R.M."/>
            <person name="Taira M."/>
            <person name="Rokhsar D.S."/>
        </authorList>
    </citation>
    <scope>NUCLEOTIDE SEQUENCE [LARGE SCALE GENOMIC DNA]</scope>
    <source>
        <strain evidence="3">J</strain>
    </source>
</reference>
<protein>
    <submittedName>
        <fullName evidence="2">Uncharacterized protein</fullName>
    </submittedName>
</protein>
<dbReference type="Proteomes" id="UP000694892">
    <property type="component" value="Chromosome 1L"/>
</dbReference>
<proteinExistence type="predicted"/>
<evidence type="ECO:0000256" key="1">
    <source>
        <dbReference type="SAM" id="Phobius"/>
    </source>
</evidence>
<evidence type="ECO:0000313" key="2">
    <source>
        <dbReference type="EMBL" id="OCU01792.1"/>
    </source>
</evidence>
<feature type="transmembrane region" description="Helical" evidence="1">
    <location>
        <begin position="12"/>
        <end position="38"/>
    </location>
</feature>
<evidence type="ECO:0000313" key="3">
    <source>
        <dbReference type="Proteomes" id="UP000694892"/>
    </source>
</evidence>
<dbReference type="EMBL" id="CM004466">
    <property type="protein sequence ID" value="OCU01792.1"/>
    <property type="molecule type" value="Genomic_DNA"/>
</dbReference>
<dbReference type="AlphaFoldDB" id="A0A974I5I5"/>
<keyword evidence="1" id="KW-0472">Membrane</keyword>
<name>A0A974I5I5_XENLA</name>
<keyword evidence="1" id="KW-0812">Transmembrane</keyword>